<dbReference type="SMART" id="SM00228">
    <property type="entry name" value="PDZ"/>
    <property type="match status" value="1"/>
</dbReference>
<evidence type="ECO:0000256" key="1">
    <source>
        <dbReference type="ARBA" id="ARBA00004496"/>
    </source>
</evidence>
<accession>A0ABD2PSN5</accession>
<dbReference type="InterPro" id="IPR050604">
    <property type="entry name" value="PDZ-LIM_domain"/>
</dbReference>
<dbReference type="InterPro" id="IPR001478">
    <property type="entry name" value="PDZ"/>
</dbReference>
<reference evidence="9 10" key="1">
    <citation type="submission" date="2024-11" db="EMBL/GenBank/DDBJ databases">
        <title>Adaptive evolution of stress response genes in parasites aligns with host niche diversity.</title>
        <authorList>
            <person name="Hahn C."/>
            <person name="Resl P."/>
        </authorList>
    </citation>
    <scope>NUCLEOTIDE SEQUENCE [LARGE SCALE GENOMIC DNA]</scope>
    <source>
        <strain evidence="9">EGGRZ-B1_66</strain>
        <tissue evidence="9">Body</tissue>
    </source>
</reference>
<dbReference type="Pfam" id="PF00412">
    <property type="entry name" value="LIM"/>
    <property type="match status" value="1"/>
</dbReference>
<dbReference type="PROSITE" id="PS50023">
    <property type="entry name" value="LIM_DOMAIN_2"/>
    <property type="match status" value="1"/>
</dbReference>
<dbReference type="Gene3D" id="2.10.110.10">
    <property type="entry name" value="Cysteine Rich Protein"/>
    <property type="match status" value="1"/>
</dbReference>
<dbReference type="InterPro" id="IPR036034">
    <property type="entry name" value="PDZ_sf"/>
</dbReference>
<dbReference type="Gene3D" id="2.30.42.10">
    <property type="match status" value="1"/>
</dbReference>
<dbReference type="SUPFAM" id="SSF50156">
    <property type="entry name" value="PDZ domain-like"/>
    <property type="match status" value="1"/>
</dbReference>
<dbReference type="GO" id="GO:0046872">
    <property type="term" value="F:metal ion binding"/>
    <property type="evidence" value="ECO:0007669"/>
    <property type="project" value="UniProtKB-KW"/>
</dbReference>
<keyword evidence="10" id="KW-1185">Reference proteome</keyword>
<dbReference type="InterPro" id="IPR001781">
    <property type="entry name" value="Znf_LIM"/>
</dbReference>
<dbReference type="Pfam" id="PF00595">
    <property type="entry name" value="PDZ"/>
    <property type="match status" value="1"/>
</dbReference>
<dbReference type="InterPro" id="IPR006643">
    <property type="entry name" value="Zasp-like_motif"/>
</dbReference>
<feature type="domain" description="PDZ" evidence="8">
    <location>
        <begin position="7"/>
        <end position="90"/>
    </location>
</feature>
<dbReference type="EMBL" id="JBJKFK010002923">
    <property type="protein sequence ID" value="KAL3310475.1"/>
    <property type="molecule type" value="Genomic_DNA"/>
</dbReference>
<proteinExistence type="predicted"/>
<evidence type="ECO:0000259" key="7">
    <source>
        <dbReference type="PROSITE" id="PS50023"/>
    </source>
</evidence>
<comment type="caution">
    <text evidence="9">The sequence shown here is derived from an EMBL/GenBank/DDBJ whole genome shotgun (WGS) entry which is preliminary data.</text>
</comment>
<dbReference type="PANTHER" id="PTHR24214">
    <property type="entry name" value="PDZ AND LIM DOMAIN PROTEIN ZASP"/>
    <property type="match status" value="1"/>
</dbReference>
<keyword evidence="5 6" id="KW-0440">LIM domain</keyword>
<dbReference type="PROSITE" id="PS50106">
    <property type="entry name" value="PDZ"/>
    <property type="match status" value="1"/>
</dbReference>
<keyword evidence="4 6" id="KW-0862">Zinc</keyword>
<evidence type="ECO:0000256" key="2">
    <source>
        <dbReference type="ARBA" id="ARBA00022490"/>
    </source>
</evidence>
<dbReference type="PANTHER" id="PTHR24214:SF38">
    <property type="entry name" value="PDZ AND LIM DOMAIN PROTEIN ZASP-RELATED"/>
    <property type="match status" value="1"/>
</dbReference>
<gene>
    <name evidence="9" type="primary">PDLIM1</name>
    <name evidence="9" type="ORF">Ciccas_010961</name>
</gene>
<evidence type="ECO:0000256" key="3">
    <source>
        <dbReference type="ARBA" id="ARBA00022723"/>
    </source>
</evidence>
<name>A0ABD2PSN5_9PLAT</name>
<dbReference type="SMART" id="SM00735">
    <property type="entry name" value="ZM"/>
    <property type="match status" value="1"/>
</dbReference>
<organism evidence="9 10">
    <name type="scientific">Cichlidogyrus casuarinus</name>
    <dbReference type="NCBI Taxonomy" id="1844966"/>
    <lineage>
        <taxon>Eukaryota</taxon>
        <taxon>Metazoa</taxon>
        <taxon>Spiralia</taxon>
        <taxon>Lophotrochozoa</taxon>
        <taxon>Platyhelminthes</taxon>
        <taxon>Monogenea</taxon>
        <taxon>Monopisthocotylea</taxon>
        <taxon>Dactylogyridea</taxon>
        <taxon>Ancyrocephalidae</taxon>
        <taxon>Cichlidogyrus</taxon>
    </lineage>
</organism>
<evidence type="ECO:0000256" key="5">
    <source>
        <dbReference type="ARBA" id="ARBA00023038"/>
    </source>
</evidence>
<keyword evidence="3 6" id="KW-0479">Metal-binding</keyword>
<sequence length="291" mass="31752">MSENLVHVQLRRQDSSMSWGFRMEGGAELNQPLTIAHVHPGSLAYLSGLQSGDVLQQVAAQPTYGLSHEDVKREIIRAGNELALVVKRTDQSQKVWQPMRSNQYGGSQAQHYSIQACANQDQREGIGVSHNVAPTPFGSSPRAPEHNFISTPAPGEELVSICQNGRVKKIQHSNYNTPMGLYSRGNANHSFNQAVKASGLHSSEISPPNTAPSVNETLMKCGACNDYIKGVFVKVQGRVPMHPACLKCCKCSVGLRNVGYFYINGQLYCETHAKQAAPPPEPGMKPVVVYK</sequence>
<evidence type="ECO:0000256" key="6">
    <source>
        <dbReference type="PROSITE-ProRule" id="PRU00125"/>
    </source>
</evidence>
<keyword evidence="2" id="KW-0963">Cytoplasm</keyword>
<evidence type="ECO:0000313" key="9">
    <source>
        <dbReference type="EMBL" id="KAL3310475.1"/>
    </source>
</evidence>
<evidence type="ECO:0000256" key="4">
    <source>
        <dbReference type="ARBA" id="ARBA00022833"/>
    </source>
</evidence>
<dbReference type="CDD" id="cd23068">
    <property type="entry name" value="PDZ_ZASP52-like"/>
    <property type="match status" value="1"/>
</dbReference>
<dbReference type="SMART" id="SM00132">
    <property type="entry name" value="LIM"/>
    <property type="match status" value="1"/>
</dbReference>
<feature type="domain" description="LIM zinc-binding" evidence="7">
    <location>
        <begin position="219"/>
        <end position="279"/>
    </location>
</feature>
<evidence type="ECO:0000259" key="8">
    <source>
        <dbReference type="PROSITE" id="PS50106"/>
    </source>
</evidence>
<dbReference type="FunFam" id="2.30.42.10:FF:000055">
    <property type="entry name" value="PDZ and LIM domain protein 3"/>
    <property type="match status" value="1"/>
</dbReference>
<dbReference type="SUPFAM" id="SSF57716">
    <property type="entry name" value="Glucocorticoid receptor-like (DNA-binding domain)"/>
    <property type="match status" value="1"/>
</dbReference>
<dbReference type="Proteomes" id="UP001626550">
    <property type="component" value="Unassembled WGS sequence"/>
</dbReference>
<dbReference type="AlphaFoldDB" id="A0ABD2PSN5"/>
<evidence type="ECO:0000313" key="10">
    <source>
        <dbReference type="Proteomes" id="UP001626550"/>
    </source>
</evidence>
<comment type="subcellular location">
    <subcellularLocation>
        <location evidence="1">Cytoplasm</location>
    </subcellularLocation>
</comment>
<protein>
    <submittedName>
        <fullName evidence="9">PDZ and LIM domain protein 1</fullName>
    </submittedName>
</protein>
<dbReference type="GO" id="GO:0005737">
    <property type="term" value="C:cytoplasm"/>
    <property type="evidence" value="ECO:0007669"/>
    <property type="project" value="UniProtKB-SubCell"/>
</dbReference>